<proteinExistence type="predicted"/>
<dbReference type="RefSeq" id="WP_377790876.1">
    <property type="nucleotide sequence ID" value="NZ_JBHLYQ010000278.1"/>
</dbReference>
<keyword evidence="3" id="KW-1185">Reference proteome</keyword>
<dbReference type="InterPro" id="IPR042099">
    <property type="entry name" value="ANL_N_sf"/>
</dbReference>
<dbReference type="PANTHER" id="PTHR43767">
    <property type="entry name" value="LONG-CHAIN-FATTY-ACID--COA LIGASE"/>
    <property type="match status" value="1"/>
</dbReference>
<dbReference type="EMBL" id="JBHLYQ010000278">
    <property type="protein sequence ID" value="MFC0083136.1"/>
    <property type="molecule type" value="Genomic_DNA"/>
</dbReference>
<feature type="non-terminal residue" evidence="2">
    <location>
        <position position="121"/>
    </location>
</feature>
<dbReference type="Pfam" id="PF00501">
    <property type="entry name" value="AMP-binding"/>
    <property type="match status" value="1"/>
</dbReference>
<dbReference type="Proteomes" id="UP001589788">
    <property type="component" value="Unassembled WGS sequence"/>
</dbReference>
<reference evidence="2 3" key="1">
    <citation type="submission" date="2024-09" db="EMBL/GenBank/DDBJ databases">
        <authorList>
            <person name="Sun Q."/>
            <person name="Mori K."/>
        </authorList>
    </citation>
    <scope>NUCLEOTIDE SEQUENCE [LARGE SCALE GENOMIC DNA]</scope>
    <source>
        <strain evidence="2 3">JCM 15389</strain>
    </source>
</reference>
<evidence type="ECO:0000313" key="2">
    <source>
        <dbReference type="EMBL" id="MFC0083136.1"/>
    </source>
</evidence>
<protein>
    <submittedName>
        <fullName evidence="2">AMP-binding protein</fullName>
    </submittedName>
</protein>
<dbReference type="InterPro" id="IPR000873">
    <property type="entry name" value="AMP-dep_synth/lig_dom"/>
</dbReference>
<comment type="caution">
    <text evidence="2">The sequence shown here is derived from an EMBL/GenBank/DDBJ whole genome shotgun (WGS) entry which is preliminary data.</text>
</comment>
<dbReference type="PANTHER" id="PTHR43767:SF1">
    <property type="entry name" value="NONRIBOSOMAL PEPTIDE SYNTHASE PES1 (EUROFUNG)-RELATED"/>
    <property type="match status" value="1"/>
</dbReference>
<feature type="domain" description="AMP-dependent synthetase/ligase" evidence="1">
    <location>
        <begin position="10"/>
        <end position="110"/>
    </location>
</feature>
<dbReference type="Gene3D" id="3.40.50.12780">
    <property type="entry name" value="N-terminal domain of ligase-like"/>
    <property type="match status" value="1"/>
</dbReference>
<evidence type="ECO:0000259" key="1">
    <source>
        <dbReference type="Pfam" id="PF00501"/>
    </source>
</evidence>
<evidence type="ECO:0000313" key="3">
    <source>
        <dbReference type="Proteomes" id="UP001589788"/>
    </source>
</evidence>
<sequence>MNVCRPVLDHPEDQLALVDRDGSWTWGELRAAAAAWAEVLAAAGVGPGERVALVAPASRQLVARYLAILALGAVAAPLNPTSPATELARELDLLRPALVVADPLTQSEVDQARRLARAAVA</sequence>
<name>A0ABV6C616_9ACTN</name>
<accession>A0ABV6C616</accession>
<dbReference type="SUPFAM" id="SSF56801">
    <property type="entry name" value="Acetyl-CoA synthetase-like"/>
    <property type="match status" value="1"/>
</dbReference>
<dbReference type="InterPro" id="IPR050237">
    <property type="entry name" value="ATP-dep_AMP-bd_enzyme"/>
</dbReference>
<organism evidence="2 3">
    <name type="scientific">Aciditerrimonas ferrireducens</name>
    <dbReference type="NCBI Taxonomy" id="667306"/>
    <lineage>
        <taxon>Bacteria</taxon>
        <taxon>Bacillati</taxon>
        <taxon>Actinomycetota</taxon>
        <taxon>Acidimicrobiia</taxon>
        <taxon>Acidimicrobiales</taxon>
        <taxon>Acidimicrobiaceae</taxon>
        <taxon>Aciditerrimonas</taxon>
    </lineage>
</organism>
<gene>
    <name evidence="2" type="ORF">ACFFRE_13455</name>
</gene>